<gene>
    <name evidence="1" type="primary">gb21966</name>
    <name evidence="1" type="ORF">PR202_gb21966</name>
</gene>
<evidence type="ECO:0000313" key="2">
    <source>
        <dbReference type="Proteomes" id="UP001054889"/>
    </source>
</evidence>
<comment type="caution">
    <text evidence="1">The sequence shown here is derived from an EMBL/GenBank/DDBJ whole genome shotgun (WGS) entry which is preliminary data.</text>
</comment>
<keyword evidence="2" id="KW-1185">Reference proteome</keyword>
<dbReference type="Proteomes" id="UP001054889">
    <property type="component" value="Unassembled WGS sequence"/>
</dbReference>
<dbReference type="SUPFAM" id="SSF52058">
    <property type="entry name" value="L domain-like"/>
    <property type="match status" value="1"/>
</dbReference>
<name>A0AAV5FEJ9_ELECO</name>
<dbReference type="InterPro" id="IPR032675">
    <property type="entry name" value="LRR_dom_sf"/>
</dbReference>
<accession>A0AAV5FEJ9</accession>
<sequence length="589" mass="68369">MYFDGWNGLGVVPVLRSIAAELLSTKAHPSEPCFDKILYLDCSEWESRRMMQRKIAEELKLDHTTMKVFDTRDEDEDFYGEYYSSRDMIQSVAALIFEALKDRRFMMIFINGSDDEIDVTRFGILMATYLNNRLIWTFNRRLLTIHHMKHDEIRPKLRDTPIFIYDMLGRLSFSEFQALLHEEATSIIARHPCMQGIDPIMVKDCYLYALFFHYNFRSTTGFDWMAHASNYWMCISMTKGDTKSEIVNALQKEIRWKCYGPLLEELCERFMIDLTAPFLVVKDHMKNYQRRPYHWICITLGYLTIPKEDLVTILERASSLFVVSERSNDPPRLPNGLFKHCSNLTVLNLCFCTFNFDSPPFLGCQTIKFLGLEHCRDNKTSKGNNPTNWAHLQGVLVLDIRNTDWDDILSKEKLKIMDNLIVLNNIKGSKCWQYINHLQNRLPHLEKLRITKPIKEAVVAPIDIKHSSHMDKKMLQILDLSSNKDMKNLLISIISASNLEVLVLDGCDELENVVLSNEFPGSSLRSFSFDGYGPTTQWKSMVDLPPESSRPKHLSDKNNRDIIKTSKISLQGCKQLENLFLRGLPNLVE</sequence>
<evidence type="ECO:0000313" key="1">
    <source>
        <dbReference type="EMBL" id="GJN33371.1"/>
    </source>
</evidence>
<proteinExistence type="predicted"/>
<protein>
    <submittedName>
        <fullName evidence="1">Uncharacterized protein</fullName>
    </submittedName>
</protein>
<dbReference type="Gene3D" id="3.80.10.10">
    <property type="entry name" value="Ribonuclease Inhibitor"/>
    <property type="match status" value="1"/>
</dbReference>
<organism evidence="1 2">
    <name type="scientific">Eleusine coracana subsp. coracana</name>
    <dbReference type="NCBI Taxonomy" id="191504"/>
    <lineage>
        <taxon>Eukaryota</taxon>
        <taxon>Viridiplantae</taxon>
        <taxon>Streptophyta</taxon>
        <taxon>Embryophyta</taxon>
        <taxon>Tracheophyta</taxon>
        <taxon>Spermatophyta</taxon>
        <taxon>Magnoliopsida</taxon>
        <taxon>Liliopsida</taxon>
        <taxon>Poales</taxon>
        <taxon>Poaceae</taxon>
        <taxon>PACMAD clade</taxon>
        <taxon>Chloridoideae</taxon>
        <taxon>Cynodonteae</taxon>
        <taxon>Eleusininae</taxon>
        <taxon>Eleusine</taxon>
    </lineage>
</organism>
<reference evidence="1" key="2">
    <citation type="submission" date="2021-12" db="EMBL/GenBank/DDBJ databases">
        <title>Resequencing data analysis of finger millet.</title>
        <authorList>
            <person name="Hatakeyama M."/>
            <person name="Aluri S."/>
            <person name="Balachadran M.T."/>
            <person name="Sivarajan S.R."/>
            <person name="Poveda L."/>
            <person name="Shimizu-Inatsugi R."/>
            <person name="Schlapbach R."/>
            <person name="Sreeman S.M."/>
            <person name="Shimizu K.K."/>
        </authorList>
    </citation>
    <scope>NUCLEOTIDE SEQUENCE</scope>
</reference>
<dbReference type="EMBL" id="BQKI01000084">
    <property type="protein sequence ID" value="GJN33371.1"/>
    <property type="molecule type" value="Genomic_DNA"/>
</dbReference>
<dbReference type="AlphaFoldDB" id="A0AAV5FEJ9"/>
<reference evidence="1" key="1">
    <citation type="journal article" date="2018" name="DNA Res.">
        <title>Multiple hybrid de novo genome assembly of finger millet, an orphan allotetraploid crop.</title>
        <authorList>
            <person name="Hatakeyama M."/>
            <person name="Aluri S."/>
            <person name="Balachadran M.T."/>
            <person name="Sivarajan S.R."/>
            <person name="Patrignani A."/>
            <person name="Gruter S."/>
            <person name="Poveda L."/>
            <person name="Shimizu-Inatsugi R."/>
            <person name="Baeten J."/>
            <person name="Francoijs K.J."/>
            <person name="Nataraja K.N."/>
            <person name="Reddy Y.A.N."/>
            <person name="Phadnis S."/>
            <person name="Ravikumar R.L."/>
            <person name="Schlapbach R."/>
            <person name="Sreeman S.M."/>
            <person name="Shimizu K.K."/>
        </authorList>
    </citation>
    <scope>NUCLEOTIDE SEQUENCE</scope>
</reference>